<keyword evidence="1" id="KW-0472">Membrane</keyword>
<organism evidence="2 3">
    <name type="scientific">Sphingomonas oligophenolica</name>
    <dbReference type="NCBI Taxonomy" id="301154"/>
    <lineage>
        <taxon>Bacteria</taxon>
        <taxon>Pseudomonadati</taxon>
        <taxon>Pseudomonadota</taxon>
        <taxon>Alphaproteobacteria</taxon>
        <taxon>Sphingomonadales</taxon>
        <taxon>Sphingomonadaceae</taxon>
        <taxon>Sphingomonas</taxon>
    </lineage>
</organism>
<keyword evidence="3" id="KW-1185">Reference proteome</keyword>
<keyword evidence="1" id="KW-0812">Transmembrane</keyword>
<accession>A0ABU9Y0L3</accession>
<gene>
    <name evidence="2" type="ORF">ABC974_06795</name>
</gene>
<evidence type="ECO:0000256" key="1">
    <source>
        <dbReference type="SAM" id="Phobius"/>
    </source>
</evidence>
<evidence type="ECO:0000313" key="2">
    <source>
        <dbReference type="EMBL" id="MEN2789324.1"/>
    </source>
</evidence>
<comment type="caution">
    <text evidence="2">The sequence shown here is derived from an EMBL/GenBank/DDBJ whole genome shotgun (WGS) entry which is preliminary data.</text>
</comment>
<evidence type="ECO:0000313" key="3">
    <source>
        <dbReference type="Proteomes" id="UP001419910"/>
    </source>
</evidence>
<keyword evidence="1" id="KW-1133">Transmembrane helix</keyword>
<feature type="transmembrane region" description="Helical" evidence="1">
    <location>
        <begin position="57"/>
        <end position="77"/>
    </location>
</feature>
<protein>
    <submittedName>
        <fullName evidence="2">Uncharacterized protein</fullName>
    </submittedName>
</protein>
<dbReference type="Proteomes" id="UP001419910">
    <property type="component" value="Unassembled WGS sequence"/>
</dbReference>
<dbReference type="RefSeq" id="WP_343887375.1">
    <property type="nucleotide sequence ID" value="NZ_BAAAEH010000002.1"/>
</dbReference>
<dbReference type="EMBL" id="JBDIME010000004">
    <property type="protein sequence ID" value="MEN2789324.1"/>
    <property type="molecule type" value="Genomic_DNA"/>
</dbReference>
<name>A0ABU9Y0L3_9SPHN</name>
<feature type="transmembrane region" description="Helical" evidence="1">
    <location>
        <begin position="20"/>
        <end position="50"/>
    </location>
</feature>
<sequence length="122" mass="12814">MTMRDLMPRPWQPYAGAGLFAASLAGLAAVAPNLVAIACALGGGAALLLFWFTRSRFALTLMTLLMLAIAGCALLAAMILRDFSLLPVGVAQIVAILILEGRAAQSWVEAAPSFARDRRAAN</sequence>
<reference evidence="2 3" key="1">
    <citation type="submission" date="2024-05" db="EMBL/GenBank/DDBJ databases">
        <authorList>
            <person name="Liu Q."/>
            <person name="Xin Y.-H."/>
        </authorList>
    </citation>
    <scope>NUCLEOTIDE SEQUENCE [LARGE SCALE GENOMIC DNA]</scope>
    <source>
        <strain evidence="2 3">CGMCC 1.10181</strain>
    </source>
</reference>
<proteinExistence type="predicted"/>